<protein>
    <recommendedName>
        <fullName evidence="5">Thyroglobulin type-1 domain-containing protein</fullName>
    </recommendedName>
</protein>
<accession>A0A812TNL2</accession>
<dbReference type="Proteomes" id="UP000649617">
    <property type="component" value="Unassembled WGS sequence"/>
</dbReference>
<dbReference type="InterPro" id="IPR000716">
    <property type="entry name" value="Thyroglobulin_1"/>
</dbReference>
<feature type="domain" description="Thyroglobulin type-1" evidence="5">
    <location>
        <begin position="69"/>
        <end position="132"/>
    </location>
</feature>
<keyword evidence="3" id="KW-0677">Repeat</keyword>
<dbReference type="PANTHER" id="PTHR12352:SF3">
    <property type="entry name" value="NIDOGEN-2"/>
    <property type="match status" value="1"/>
</dbReference>
<reference evidence="6" key="1">
    <citation type="submission" date="2021-02" db="EMBL/GenBank/DDBJ databases">
        <authorList>
            <person name="Dougan E. K."/>
            <person name="Rhodes N."/>
            <person name="Thang M."/>
            <person name="Chan C."/>
        </authorList>
    </citation>
    <scope>NUCLEOTIDE SEQUENCE</scope>
</reference>
<feature type="domain" description="Thyroglobulin type-1" evidence="5">
    <location>
        <begin position="144"/>
        <end position="209"/>
    </location>
</feature>
<dbReference type="InterPro" id="IPR051950">
    <property type="entry name" value="Dev_reg/Prot_inhib"/>
</dbReference>
<proteinExistence type="predicted"/>
<dbReference type="GO" id="GO:0005615">
    <property type="term" value="C:extracellular space"/>
    <property type="evidence" value="ECO:0007669"/>
    <property type="project" value="TreeGrafter"/>
</dbReference>
<dbReference type="EMBL" id="CAJNIZ010032112">
    <property type="protein sequence ID" value="CAE7534730.1"/>
    <property type="molecule type" value="Genomic_DNA"/>
</dbReference>
<comment type="subcellular location">
    <subcellularLocation>
        <location evidence="1">Secreted</location>
    </subcellularLocation>
</comment>
<dbReference type="Pfam" id="PF00086">
    <property type="entry name" value="Thyroglobulin_1"/>
    <property type="match status" value="2"/>
</dbReference>
<evidence type="ECO:0000256" key="1">
    <source>
        <dbReference type="ARBA" id="ARBA00004613"/>
    </source>
</evidence>
<evidence type="ECO:0000259" key="5">
    <source>
        <dbReference type="PROSITE" id="PS51162"/>
    </source>
</evidence>
<dbReference type="Gene3D" id="4.10.800.10">
    <property type="entry name" value="Thyroglobulin type-1"/>
    <property type="match status" value="2"/>
</dbReference>
<dbReference type="AlphaFoldDB" id="A0A812TNL2"/>
<keyword evidence="4" id="KW-1015">Disulfide bond</keyword>
<evidence type="ECO:0000256" key="4">
    <source>
        <dbReference type="ARBA" id="ARBA00023157"/>
    </source>
</evidence>
<dbReference type="GO" id="GO:0007160">
    <property type="term" value="P:cell-matrix adhesion"/>
    <property type="evidence" value="ECO:0007669"/>
    <property type="project" value="TreeGrafter"/>
</dbReference>
<evidence type="ECO:0000256" key="3">
    <source>
        <dbReference type="ARBA" id="ARBA00022737"/>
    </source>
</evidence>
<dbReference type="GO" id="GO:0005604">
    <property type="term" value="C:basement membrane"/>
    <property type="evidence" value="ECO:0007669"/>
    <property type="project" value="TreeGrafter"/>
</dbReference>
<dbReference type="PANTHER" id="PTHR12352">
    <property type="entry name" value="SECRETED MODULAR CALCIUM-BINDING PROTEIN"/>
    <property type="match status" value="1"/>
</dbReference>
<keyword evidence="2" id="KW-0964">Secreted</keyword>
<evidence type="ECO:0000313" key="7">
    <source>
        <dbReference type="Proteomes" id="UP000649617"/>
    </source>
</evidence>
<gene>
    <name evidence="6" type="ORF">SPIL2461_LOCUS14113</name>
</gene>
<dbReference type="InterPro" id="IPR036857">
    <property type="entry name" value="Thyroglobulin_1_sf"/>
</dbReference>
<sequence>MQVFEVESAPSAASTPARGRCLGILTSPRVLLSALLAGGALVGLFALSHSNAVSSQVSLVGSQVGSDQPQVCQEGGEVMPGHFRPRCTEDGFWAPHQCDGSTGMCWCSDKAGHRLEGSLSKPGQHSTRHEDCLAIRLLQEDGNNTECHLKQLKARIRPLLGAFLPRCRPEGGYEKHQCWGSTGECWCTDASGKEVAGTRGRPGPKAEECASSCQTLCTAEHQQQGVNCILGACLHDETTISV</sequence>
<evidence type="ECO:0000313" key="6">
    <source>
        <dbReference type="EMBL" id="CAE7534730.1"/>
    </source>
</evidence>
<dbReference type="OrthoDB" id="5989649at2759"/>
<dbReference type="SMART" id="SM00211">
    <property type="entry name" value="TY"/>
    <property type="match status" value="2"/>
</dbReference>
<keyword evidence="7" id="KW-1185">Reference proteome</keyword>
<comment type="caution">
    <text evidence="6">The sequence shown here is derived from an EMBL/GenBank/DDBJ whole genome shotgun (WGS) entry which is preliminary data.</text>
</comment>
<name>A0A812TNL2_SYMPI</name>
<dbReference type="PROSITE" id="PS51162">
    <property type="entry name" value="THYROGLOBULIN_1_2"/>
    <property type="match status" value="2"/>
</dbReference>
<dbReference type="SUPFAM" id="SSF57610">
    <property type="entry name" value="Thyroglobulin type-1 domain"/>
    <property type="match status" value="2"/>
</dbReference>
<evidence type="ECO:0000256" key="2">
    <source>
        <dbReference type="ARBA" id="ARBA00022525"/>
    </source>
</evidence>
<dbReference type="CDD" id="cd00191">
    <property type="entry name" value="TY"/>
    <property type="match status" value="2"/>
</dbReference>
<organism evidence="6 7">
    <name type="scientific">Symbiodinium pilosum</name>
    <name type="common">Dinoflagellate</name>
    <dbReference type="NCBI Taxonomy" id="2952"/>
    <lineage>
        <taxon>Eukaryota</taxon>
        <taxon>Sar</taxon>
        <taxon>Alveolata</taxon>
        <taxon>Dinophyceae</taxon>
        <taxon>Suessiales</taxon>
        <taxon>Symbiodiniaceae</taxon>
        <taxon>Symbiodinium</taxon>
    </lineage>
</organism>